<dbReference type="GO" id="GO:0006565">
    <property type="term" value="P:L-serine catabolic process"/>
    <property type="evidence" value="ECO:0007669"/>
    <property type="project" value="TreeGrafter"/>
</dbReference>
<name>A0A975CF29_9BURK</name>
<evidence type="ECO:0000256" key="3">
    <source>
        <dbReference type="ARBA" id="ARBA00023239"/>
    </source>
</evidence>
<dbReference type="RefSeq" id="WP_208008216.1">
    <property type="nucleotide sequence ID" value="NZ_CP071796.1"/>
</dbReference>
<gene>
    <name evidence="5" type="ORF">J1M35_16395</name>
</gene>
<dbReference type="GO" id="GO:0006567">
    <property type="term" value="P:L-threonine catabolic process"/>
    <property type="evidence" value="ECO:0007669"/>
    <property type="project" value="TreeGrafter"/>
</dbReference>
<evidence type="ECO:0000313" key="6">
    <source>
        <dbReference type="Proteomes" id="UP000663903"/>
    </source>
</evidence>
<dbReference type="Proteomes" id="UP000663903">
    <property type="component" value="Chromosome"/>
</dbReference>
<evidence type="ECO:0000256" key="1">
    <source>
        <dbReference type="ARBA" id="ARBA00001933"/>
    </source>
</evidence>
<feature type="domain" description="Tryptophan synthase beta chain-like PALP" evidence="4">
    <location>
        <begin position="24"/>
        <end position="310"/>
    </location>
</feature>
<dbReference type="PANTHER" id="PTHR48078:SF6">
    <property type="entry name" value="L-THREONINE DEHYDRATASE CATABOLIC TDCB"/>
    <property type="match status" value="1"/>
</dbReference>
<dbReference type="InterPro" id="IPR050147">
    <property type="entry name" value="Ser/Thr_Dehydratase"/>
</dbReference>
<reference evidence="5" key="1">
    <citation type="submission" date="2021-03" db="EMBL/GenBank/DDBJ databases">
        <title>Ottowia sp. 27C isolated from the cloaca of a Giant Asian pond turtle (Heosemys grandis).</title>
        <authorList>
            <person name="Spergser J."/>
            <person name="Busse H.-J."/>
        </authorList>
    </citation>
    <scope>NUCLEOTIDE SEQUENCE</scope>
    <source>
        <strain evidence="5">27C</strain>
    </source>
</reference>
<dbReference type="AlphaFoldDB" id="A0A975CF29"/>
<dbReference type="InterPro" id="IPR001926">
    <property type="entry name" value="TrpB-like_PALP"/>
</dbReference>
<dbReference type="GO" id="GO:0003941">
    <property type="term" value="F:L-serine ammonia-lyase activity"/>
    <property type="evidence" value="ECO:0007669"/>
    <property type="project" value="TreeGrafter"/>
</dbReference>
<evidence type="ECO:0000256" key="2">
    <source>
        <dbReference type="ARBA" id="ARBA00022898"/>
    </source>
</evidence>
<dbReference type="Pfam" id="PF00291">
    <property type="entry name" value="PALP"/>
    <property type="match status" value="1"/>
</dbReference>
<keyword evidence="6" id="KW-1185">Reference proteome</keyword>
<evidence type="ECO:0000313" key="5">
    <source>
        <dbReference type="EMBL" id="QTD44652.1"/>
    </source>
</evidence>
<dbReference type="Gene3D" id="3.40.50.1100">
    <property type="match status" value="2"/>
</dbReference>
<keyword evidence="2" id="KW-0663">Pyridoxal phosphate</keyword>
<organism evidence="5 6">
    <name type="scientific">Ottowia testudinis</name>
    <dbReference type="NCBI Taxonomy" id="2816950"/>
    <lineage>
        <taxon>Bacteria</taxon>
        <taxon>Pseudomonadati</taxon>
        <taxon>Pseudomonadota</taxon>
        <taxon>Betaproteobacteria</taxon>
        <taxon>Burkholderiales</taxon>
        <taxon>Comamonadaceae</taxon>
        <taxon>Ottowia</taxon>
    </lineage>
</organism>
<comment type="cofactor">
    <cofactor evidence="1">
        <name>pyridoxal 5'-phosphate</name>
        <dbReference type="ChEBI" id="CHEBI:597326"/>
    </cofactor>
</comment>
<sequence length="329" mass="34326">MPVAPTLSLPDIEAAHERLRARVLETPVWRWQTGAAAALGDTAIWLKLELWQKTGTFKLRGALNVMDQLGSAELARGVTAVSAGNHAMAVAQAAQMVGTSAKLVMLAHSSPARVDFCRALGAEVLQAPDIHTAFAWADRIQQDEGRCLIHPFEGPGTALGTAGVGLELMRQLPQLDAVVVPVGGGGLCAGIAAAVKQIKPGCKVYGVEPAGANSMQRSLAAGSPQKLAQVSTIADSLGAPFALPYSFGLCQQYVDEVVTVTDDALRAAMLTLFTDMKLVCEPATAASTAALLGPLRQRLQGQVVGLIVCGANIDAARFSQLIQKQDASA</sequence>
<proteinExistence type="predicted"/>
<keyword evidence="3" id="KW-0456">Lyase</keyword>
<accession>A0A975CF29</accession>
<protein>
    <submittedName>
        <fullName evidence="5">Pyridoxal-phosphate dependent enzyme</fullName>
    </submittedName>
</protein>
<dbReference type="EMBL" id="CP071796">
    <property type="protein sequence ID" value="QTD44652.1"/>
    <property type="molecule type" value="Genomic_DNA"/>
</dbReference>
<dbReference type="SUPFAM" id="SSF53686">
    <property type="entry name" value="Tryptophan synthase beta subunit-like PLP-dependent enzymes"/>
    <property type="match status" value="1"/>
</dbReference>
<dbReference type="KEGG" id="otd:J1M35_16395"/>
<dbReference type="GO" id="GO:0004794">
    <property type="term" value="F:threonine deaminase activity"/>
    <property type="evidence" value="ECO:0007669"/>
    <property type="project" value="TreeGrafter"/>
</dbReference>
<dbReference type="PANTHER" id="PTHR48078">
    <property type="entry name" value="THREONINE DEHYDRATASE, MITOCHONDRIAL-RELATED"/>
    <property type="match status" value="1"/>
</dbReference>
<evidence type="ECO:0000259" key="4">
    <source>
        <dbReference type="Pfam" id="PF00291"/>
    </source>
</evidence>
<dbReference type="InterPro" id="IPR036052">
    <property type="entry name" value="TrpB-like_PALP_sf"/>
</dbReference>
<dbReference type="GO" id="GO:0009097">
    <property type="term" value="P:isoleucine biosynthetic process"/>
    <property type="evidence" value="ECO:0007669"/>
    <property type="project" value="TreeGrafter"/>
</dbReference>